<accession>A0ABW0ZUA3</accession>
<organism evidence="5 6">
    <name type="scientific">Actinomadura rugatobispora</name>
    <dbReference type="NCBI Taxonomy" id="1994"/>
    <lineage>
        <taxon>Bacteria</taxon>
        <taxon>Bacillati</taxon>
        <taxon>Actinomycetota</taxon>
        <taxon>Actinomycetes</taxon>
        <taxon>Streptosporangiales</taxon>
        <taxon>Thermomonosporaceae</taxon>
        <taxon>Actinomadura</taxon>
    </lineage>
</organism>
<evidence type="ECO:0000313" key="6">
    <source>
        <dbReference type="Proteomes" id="UP001596074"/>
    </source>
</evidence>
<dbReference type="SUPFAM" id="SSF54665">
    <property type="entry name" value="CO dehydrogenase molybdoprotein N-domain-like"/>
    <property type="match status" value="1"/>
</dbReference>
<dbReference type="Gene3D" id="3.30.365.10">
    <property type="entry name" value="Aldehyde oxidase/xanthine dehydrogenase, molybdopterin binding domain"/>
    <property type="match status" value="4"/>
</dbReference>
<proteinExistence type="predicted"/>
<sequence length="776" mass="80883">MTTSTTTSVPGTGGDRSRPAVGDPRTRHEDDGLLRGATAFTGDLEVPGMRYVSLVRSRTAHGRIRAVDTAAARALPGVVAVLTATDLNLPKLAASPATLPMDPRLHRPLLVGDRVRFVGETIAVVVATSASTARAGAARVEVDVEELEAVASAEDALAPGSPRLFEDFDGNVCLETLLETGDPDIAGPVEVAVRVEQPRMGVMPMEPAAVLVVLDADGGLDVIASTQMPHRSRLMISALLGIPLDRLRVRCPAVGGGFGGKTPFDADYLLVIAVARHLGVPLRWTQTRHENLLTMQGRGYAFDVRLVAEEDGKVLGLRVEALGDAGAYPGVGVSPIHTARGLLTGTYDIPNLRARIRCVMTNTAPTGALRGAGRPEGIHVIERAMDELAARLGMDPAEVRRRNFVVPGQFPYTNAGGETYDSGDYHRALETALSAADYTALRREQAAQDPAGRSILGIGISSYVEVSASPKIGLAAEGARVILGSSGDIELRVGTSAHGQGHWTMYSQIASAVLGIAPERFTLAPADTDLTSFGQGTGGSRSAQIGGSAVHLASVHLLQQAHALIAEQVTCGTDEIRLVDGEFIAGGSRYDWSQVAALAEHTGLAGEHHFDQGAGTAPYGCHIAIVEIDTGTGKVRIRRFLAVDDCGTVINPLIVNGQVHGGIGTGIAEALFEQITFDPGGLPTTASLAEYLMPSAADLPSIAVMHTVTPTPLNPLGAKGVGESGATGSLAAVHNAVIDALRAVGAGQVSIPATPERVWRALHAREAGRDRSGTGV</sequence>
<dbReference type="InterPro" id="IPR016208">
    <property type="entry name" value="Ald_Oxase/xanthine_DH-like"/>
</dbReference>
<evidence type="ECO:0000313" key="5">
    <source>
        <dbReference type="EMBL" id="MFC5745304.1"/>
    </source>
</evidence>
<evidence type="ECO:0000256" key="2">
    <source>
        <dbReference type="ARBA" id="ARBA00023002"/>
    </source>
</evidence>
<keyword evidence="1" id="KW-0500">Molybdenum</keyword>
<evidence type="ECO:0000256" key="1">
    <source>
        <dbReference type="ARBA" id="ARBA00022505"/>
    </source>
</evidence>
<dbReference type="SMART" id="SM01008">
    <property type="entry name" value="Ald_Xan_dh_C"/>
    <property type="match status" value="1"/>
</dbReference>
<evidence type="ECO:0000259" key="4">
    <source>
        <dbReference type="SMART" id="SM01008"/>
    </source>
</evidence>
<evidence type="ECO:0000256" key="3">
    <source>
        <dbReference type="SAM" id="MobiDB-lite"/>
    </source>
</evidence>
<feature type="region of interest" description="Disordered" evidence="3">
    <location>
        <begin position="1"/>
        <end position="34"/>
    </location>
</feature>
<comment type="caution">
    <text evidence="5">The sequence shown here is derived from an EMBL/GenBank/DDBJ whole genome shotgun (WGS) entry which is preliminary data.</text>
</comment>
<dbReference type="InterPro" id="IPR046867">
    <property type="entry name" value="AldOxase/xan_DH_MoCoBD2"/>
</dbReference>
<dbReference type="InterPro" id="IPR037165">
    <property type="entry name" value="AldOxase/xan_DH_Mopterin-bd_sf"/>
</dbReference>
<dbReference type="Gene3D" id="3.90.1170.50">
    <property type="entry name" value="Aldehyde oxidase/xanthine dehydrogenase, a/b hammerhead"/>
    <property type="match status" value="1"/>
</dbReference>
<dbReference type="EMBL" id="JBHSON010000007">
    <property type="protein sequence ID" value="MFC5745304.1"/>
    <property type="molecule type" value="Genomic_DNA"/>
</dbReference>
<protein>
    <submittedName>
        <fullName evidence="5">Xanthine dehydrogenase family protein molybdopterin-binding subunit</fullName>
    </submittedName>
</protein>
<keyword evidence="6" id="KW-1185">Reference proteome</keyword>
<dbReference type="SUPFAM" id="SSF56003">
    <property type="entry name" value="Molybdenum cofactor-binding domain"/>
    <property type="match status" value="1"/>
</dbReference>
<dbReference type="Pfam" id="PF02738">
    <property type="entry name" value="MoCoBD_1"/>
    <property type="match status" value="1"/>
</dbReference>
<keyword evidence="2" id="KW-0560">Oxidoreductase</keyword>
<dbReference type="InterPro" id="IPR008274">
    <property type="entry name" value="AldOxase/xan_DH_MoCoBD1"/>
</dbReference>
<name>A0ABW0ZUA3_9ACTN</name>
<dbReference type="InterPro" id="IPR036856">
    <property type="entry name" value="Ald_Oxase/Xan_DH_a/b_sf"/>
</dbReference>
<feature type="domain" description="Aldehyde oxidase/xanthine dehydrogenase a/b hammerhead" evidence="4">
    <location>
        <begin position="35"/>
        <end position="148"/>
    </location>
</feature>
<gene>
    <name evidence="5" type="ORF">ACFPZN_06770</name>
</gene>
<dbReference type="Proteomes" id="UP001596074">
    <property type="component" value="Unassembled WGS sequence"/>
</dbReference>
<reference evidence="6" key="1">
    <citation type="journal article" date="2019" name="Int. J. Syst. Evol. Microbiol.">
        <title>The Global Catalogue of Microorganisms (GCM) 10K type strain sequencing project: providing services to taxonomists for standard genome sequencing and annotation.</title>
        <authorList>
            <consortium name="The Broad Institute Genomics Platform"/>
            <consortium name="The Broad Institute Genome Sequencing Center for Infectious Disease"/>
            <person name="Wu L."/>
            <person name="Ma J."/>
        </authorList>
    </citation>
    <scope>NUCLEOTIDE SEQUENCE [LARGE SCALE GENOMIC DNA]</scope>
    <source>
        <strain evidence="6">KCTC 42087</strain>
    </source>
</reference>
<dbReference type="PANTHER" id="PTHR11908">
    <property type="entry name" value="XANTHINE DEHYDROGENASE"/>
    <property type="match status" value="1"/>
</dbReference>
<dbReference type="Pfam" id="PF20256">
    <property type="entry name" value="MoCoBD_2"/>
    <property type="match status" value="1"/>
</dbReference>
<feature type="compositionally biased region" description="Basic and acidic residues" evidence="3">
    <location>
        <begin position="24"/>
        <end position="33"/>
    </location>
</feature>
<dbReference type="InterPro" id="IPR000674">
    <property type="entry name" value="Ald_Oxase/Xan_DH_a/b"/>
</dbReference>
<dbReference type="RefSeq" id="WP_378280928.1">
    <property type="nucleotide sequence ID" value="NZ_JBHSON010000007.1"/>
</dbReference>
<dbReference type="PANTHER" id="PTHR11908:SF132">
    <property type="entry name" value="ALDEHYDE OXIDASE 1-RELATED"/>
    <property type="match status" value="1"/>
</dbReference>
<dbReference type="Pfam" id="PF01315">
    <property type="entry name" value="Ald_Xan_dh_C"/>
    <property type="match status" value="1"/>
</dbReference>